<dbReference type="EMBL" id="JABAYA010000124">
    <property type="protein sequence ID" value="KAF7724283.1"/>
    <property type="molecule type" value="Genomic_DNA"/>
</dbReference>
<dbReference type="PROSITE" id="PS00761">
    <property type="entry name" value="SPASE_I_3"/>
    <property type="match status" value="1"/>
</dbReference>
<dbReference type="GO" id="GO:0006627">
    <property type="term" value="P:protein processing involved in protein targeting to mitochondrion"/>
    <property type="evidence" value="ECO:0007669"/>
    <property type="project" value="TreeGrafter"/>
</dbReference>
<keyword evidence="4" id="KW-0496">Mitochondrion</keyword>
<gene>
    <name evidence="8" type="primary">IMMP1L</name>
    <name evidence="8" type="ORF">EC973_001184</name>
</gene>
<comment type="similarity">
    <text evidence="6">Belongs to the peptidase S26 family. IMP1 subfamily.</text>
</comment>
<dbReference type="SUPFAM" id="SSF51306">
    <property type="entry name" value="LexA/Signal peptidase"/>
    <property type="match status" value="1"/>
</dbReference>
<keyword evidence="2" id="KW-0999">Mitochondrion inner membrane</keyword>
<protein>
    <submittedName>
        <fullName evidence="8">IMP1 inner mitochondrial membrane peptidase-like</fullName>
    </submittedName>
</protein>
<evidence type="ECO:0000256" key="2">
    <source>
        <dbReference type="ARBA" id="ARBA00022792"/>
    </source>
</evidence>
<dbReference type="CDD" id="cd06530">
    <property type="entry name" value="S26_SPase_I"/>
    <property type="match status" value="1"/>
</dbReference>
<keyword evidence="9" id="KW-1185">Reference proteome</keyword>
<name>A0A8H7EPI1_9FUNG</name>
<dbReference type="InterPro" id="IPR019533">
    <property type="entry name" value="Peptidase_S26"/>
</dbReference>
<dbReference type="InterPro" id="IPR000223">
    <property type="entry name" value="Pept_S26A_signal_pept_1"/>
</dbReference>
<accession>A0A8H7EPI1</accession>
<evidence type="ECO:0000256" key="1">
    <source>
        <dbReference type="ARBA" id="ARBA00004273"/>
    </source>
</evidence>
<dbReference type="InterPro" id="IPR019758">
    <property type="entry name" value="Pept_S26A_signal_pept_1_CS"/>
</dbReference>
<organism evidence="8 9">
    <name type="scientific">Apophysomyces ossiformis</name>
    <dbReference type="NCBI Taxonomy" id="679940"/>
    <lineage>
        <taxon>Eukaryota</taxon>
        <taxon>Fungi</taxon>
        <taxon>Fungi incertae sedis</taxon>
        <taxon>Mucoromycota</taxon>
        <taxon>Mucoromycotina</taxon>
        <taxon>Mucoromycetes</taxon>
        <taxon>Mucorales</taxon>
        <taxon>Mucorineae</taxon>
        <taxon>Mucoraceae</taxon>
        <taxon>Apophysomyces</taxon>
    </lineage>
</organism>
<dbReference type="PANTHER" id="PTHR12383">
    <property type="entry name" value="PROTEASE FAMILY S26 MITOCHONDRIAL INNER MEMBRANE PROTEASE-RELATED"/>
    <property type="match status" value="1"/>
</dbReference>
<proteinExistence type="inferred from homology"/>
<evidence type="ECO:0000256" key="3">
    <source>
        <dbReference type="ARBA" id="ARBA00022801"/>
    </source>
</evidence>
<comment type="subcellular location">
    <subcellularLocation>
        <location evidence="1">Mitochondrion inner membrane</location>
    </subcellularLocation>
</comment>
<dbReference type="Pfam" id="PF10502">
    <property type="entry name" value="Peptidase_S26"/>
    <property type="match status" value="2"/>
</dbReference>
<dbReference type="Gene3D" id="2.10.109.10">
    <property type="entry name" value="Umud Fragment, subunit A"/>
    <property type="match status" value="1"/>
</dbReference>
<evidence type="ECO:0000256" key="5">
    <source>
        <dbReference type="ARBA" id="ARBA00023136"/>
    </source>
</evidence>
<dbReference type="AlphaFoldDB" id="A0A8H7EPI1"/>
<dbReference type="GO" id="GO:0004252">
    <property type="term" value="F:serine-type endopeptidase activity"/>
    <property type="evidence" value="ECO:0007669"/>
    <property type="project" value="InterPro"/>
</dbReference>
<evidence type="ECO:0000313" key="8">
    <source>
        <dbReference type="EMBL" id="KAF7724283.1"/>
    </source>
</evidence>
<dbReference type="GO" id="GO:0042720">
    <property type="term" value="C:mitochondrial inner membrane peptidase complex"/>
    <property type="evidence" value="ECO:0007669"/>
    <property type="project" value="TreeGrafter"/>
</dbReference>
<keyword evidence="3" id="KW-0378">Hydrolase</keyword>
<dbReference type="PROSITE" id="PS00760">
    <property type="entry name" value="SPASE_I_2"/>
    <property type="match status" value="1"/>
</dbReference>
<feature type="domain" description="Peptidase S26" evidence="7">
    <location>
        <begin position="7"/>
        <end position="57"/>
    </location>
</feature>
<dbReference type="Proteomes" id="UP000605846">
    <property type="component" value="Unassembled WGS sequence"/>
</dbReference>
<evidence type="ECO:0000313" key="9">
    <source>
        <dbReference type="Proteomes" id="UP000605846"/>
    </source>
</evidence>
<dbReference type="InterPro" id="IPR052064">
    <property type="entry name" value="Mito_IMP1_subunit"/>
</dbReference>
<dbReference type="InterPro" id="IPR036286">
    <property type="entry name" value="LexA/Signal_pep-like_sf"/>
</dbReference>
<dbReference type="InterPro" id="IPR019757">
    <property type="entry name" value="Pept_S26A_signal_pept_1_Lys-AS"/>
</dbReference>
<keyword evidence="5" id="KW-0472">Membrane</keyword>
<feature type="domain" description="Peptidase S26" evidence="7">
    <location>
        <begin position="64"/>
        <end position="106"/>
    </location>
</feature>
<dbReference type="PRINTS" id="PR00727">
    <property type="entry name" value="LEADERPTASE"/>
</dbReference>
<dbReference type="GO" id="GO:0006465">
    <property type="term" value="P:signal peptide processing"/>
    <property type="evidence" value="ECO:0007669"/>
    <property type="project" value="InterPro"/>
</dbReference>
<comment type="caution">
    <text evidence="8">The sequence shown here is derived from an EMBL/GenBank/DDBJ whole genome shotgun (WGS) entry which is preliminary data.</text>
</comment>
<evidence type="ECO:0000256" key="4">
    <source>
        <dbReference type="ARBA" id="ARBA00023128"/>
    </source>
</evidence>
<evidence type="ECO:0000259" key="7">
    <source>
        <dbReference type="Pfam" id="PF10502"/>
    </source>
</evidence>
<reference evidence="8" key="1">
    <citation type="submission" date="2020-01" db="EMBL/GenBank/DDBJ databases">
        <title>Genome Sequencing of Three Apophysomyces-Like Fungal Strains Confirms a Novel Fungal Genus in the Mucoromycota with divergent Burkholderia-like Endosymbiotic Bacteria.</title>
        <authorList>
            <person name="Stajich J.E."/>
            <person name="Macias A.M."/>
            <person name="Carter-House D."/>
            <person name="Lovett B."/>
            <person name="Kasson L.R."/>
            <person name="Berry K."/>
            <person name="Grigoriev I."/>
            <person name="Chang Y."/>
            <person name="Spatafora J."/>
            <person name="Kasson M.T."/>
        </authorList>
    </citation>
    <scope>NUCLEOTIDE SEQUENCE</scope>
    <source>
        <strain evidence="8">NRRL A-21654</strain>
    </source>
</reference>
<evidence type="ECO:0000256" key="6">
    <source>
        <dbReference type="ARBA" id="ARBA00038445"/>
    </source>
</evidence>
<sequence length="126" mass="13904">MLPTFNMTGEFVAVEHISKHFRQFQAGDVIVCISPAAPGRAVLKRILGMPGDNICVDPTVPDRKYIDVPQGHVWVGGDNLSNSTDSRSYGPVAMGLIRGRVFARVWPEFKMIPNGFTPVNLEGYMK</sequence>
<dbReference type="PANTHER" id="PTHR12383:SF16">
    <property type="entry name" value="MITOCHONDRIAL INNER MEMBRANE PROTEASE SUBUNIT 1"/>
    <property type="match status" value="1"/>
</dbReference>
<dbReference type="OrthoDB" id="308440at2759"/>